<dbReference type="AlphaFoldDB" id="A0A7T8KGF2"/>
<proteinExistence type="predicted"/>
<accession>A0A7T8KGF2</accession>
<feature type="non-terminal residue" evidence="2">
    <location>
        <position position="92"/>
    </location>
</feature>
<feature type="region of interest" description="Disordered" evidence="1">
    <location>
        <begin position="29"/>
        <end position="92"/>
    </location>
</feature>
<dbReference type="EMBL" id="CP045894">
    <property type="protein sequence ID" value="QQP55405.1"/>
    <property type="molecule type" value="Genomic_DNA"/>
</dbReference>
<feature type="compositionally biased region" description="Low complexity" evidence="1">
    <location>
        <begin position="46"/>
        <end position="55"/>
    </location>
</feature>
<dbReference type="OrthoDB" id="5871893at2759"/>
<feature type="compositionally biased region" description="Basic and acidic residues" evidence="1">
    <location>
        <begin position="60"/>
        <end position="83"/>
    </location>
</feature>
<evidence type="ECO:0000313" key="3">
    <source>
        <dbReference type="Proteomes" id="UP000595437"/>
    </source>
</evidence>
<name>A0A7T8KGF2_CALRO</name>
<keyword evidence="3" id="KW-1185">Reference proteome</keyword>
<evidence type="ECO:0000256" key="1">
    <source>
        <dbReference type="SAM" id="MobiDB-lite"/>
    </source>
</evidence>
<protein>
    <submittedName>
        <fullName evidence="2">Uncharacterized protein</fullName>
    </submittedName>
</protein>
<organism evidence="2 3">
    <name type="scientific">Caligus rogercresseyi</name>
    <name type="common">Sea louse</name>
    <dbReference type="NCBI Taxonomy" id="217165"/>
    <lineage>
        <taxon>Eukaryota</taxon>
        <taxon>Metazoa</taxon>
        <taxon>Ecdysozoa</taxon>
        <taxon>Arthropoda</taxon>
        <taxon>Crustacea</taxon>
        <taxon>Multicrustacea</taxon>
        <taxon>Hexanauplia</taxon>
        <taxon>Copepoda</taxon>
        <taxon>Siphonostomatoida</taxon>
        <taxon>Caligidae</taxon>
        <taxon>Caligus</taxon>
    </lineage>
</organism>
<reference evidence="3" key="1">
    <citation type="submission" date="2021-01" db="EMBL/GenBank/DDBJ databases">
        <title>Caligus Genome Assembly.</title>
        <authorList>
            <person name="Gallardo-Escarate C."/>
        </authorList>
    </citation>
    <scope>NUCLEOTIDE SEQUENCE [LARGE SCALE GENOMIC DNA]</scope>
</reference>
<gene>
    <name evidence="2" type="ORF">FKW44_008566</name>
</gene>
<sequence>MELEWERPDSFFRILRKYLEKTILNIEQRRRDAVSSSSKRATVPRTSSSSSTTSSPQSDMIKRFKASEEYSRKVHNPRSDRIRSPRFLAGLN</sequence>
<evidence type="ECO:0000313" key="2">
    <source>
        <dbReference type="EMBL" id="QQP55405.1"/>
    </source>
</evidence>
<dbReference type="Proteomes" id="UP000595437">
    <property type="component" value="Chromosome 5"/>
</dbReference>